<dbReference type="Proteomes" id="UP001148838">
    <property type="component" value="Unassembled WGS sequence"/>
</dbReference>
<keyword evidence="2" id="KW-1185">Reference proteome</keyword>
<gene>
    <name evidence="1" type="ORF">ANN_23739</name>
</gene>
<proteinExistence type="predicted"/>
<accession>A0ABQ8SLX7</accession>
<evidence type="ECO:0000313" key="2">
    <source>
        <dbReference type="Proteomes" id="UP001148838"/>
    </source>
</evidence>
<organism evidence="1 2">
    <name type="scientific">Periplaneta americana</name>
    <name type="common">American cockroach</name>
    <name type="synonym">Blatta americana</name>
    <dbReference type="NCBI Taxonomy" id="6978"/>
    <lineage>
        <taxon>Eukaryota</taxon>
        <taxon>Metazoa</taxon>
        <taxon>Ecdysozoa</taxon>
        <taxon>Arthropoda</taxon>
        <taxon>Hexapoda</taxon>
        <taxon>Insecta</taxon>
        <taxon>Pterygota</taxon>
        <taxon>Neoptera</taxon>
        <taxon>Polyneoptera</taxon>
        <taxon>Dictyoptera</taxon>
        <taxon>Blattodea</taxon>
        <taxon>Blattoidea</taxon>
        <taxon>Blattidae</taxon>
        <taxon>Blattinae</taxon>
        <taxon>Periplaneta</taxon>
    </lineage>
</organism>
<sequence length="73" mass="8307">MEIFLKSRMICSLYAKASRAVASWSKASCLGLALRNARSFESSWEKKFSHEISASERDQCPLSIEKHFGSYDK</sequence>
<protein>
    <submittedName>
        <fullName evidence="1">Uncharacterized protein</fullName>
    </submittedName>
</protein>
<evidence type="ECO:0000313" key="1">
    <source>
        <dbReference type="EMBL" id="KAJ4435163.1"/>
    </source>
</evidence>
<reference evidence="1 2" key="1">
    <citation type="journal article" date="2022" name="Allergy">
        <title>Genome assembly and annotation of Periplaneta americana reveal a comprehensive cockroach allergen profile.</title>
        <authorList>
            <person name="Wang L."/>
            <person name="Xiong Q."/>
            <person name="Saelim N."/>
            <person name="Wang L."/>
            <person name="Nong W."/>
            <person name="Wan A.T."/>
            <person name="Shi M."/>
            <person name="Liu X."/>
            <person name="Cao Q."/>
            <person name="Hui J.H.L."/>
            <person name="Sookrung N."/>
            <person name="Leung T.F."/>
            <person name="Tungtrongchitr A."/>
            <person name="Tsui S.K.W."/>
        </authorList>
    </citation>
    <scope>NUCLEOTIDE SEQUENCE [LARGE SCALE GENOMIC DNA]</scope>
    <source>
        <strain evidence="1">PWHHKU_190912</strain>
    </source>
</reference>
<name>A0ABQ8SLX7_PERAM</name>
<comment type="caution">
    <text evidence="1">The sequence shown here is derived from an EMBL/GenBank/DDBJ whole genome shotgun (WGS) entry which is preliminary data.</text>
</comment>
<dbReference type="EMBL" id="JAJSOF020000025">
    <property type="protein sequence ID" value="KAJ4435163.1"/>
    <property type="molecule type" value="Genomic_DNA"/>
</dbReference>